<keyword evidence="8" id="KW-0808">Transferase</keyword>
<feature type="domain" description="HAMP" evidence="22">
    <location>
        <begin position="177"/>
        <end position="229"/>
    </location>
</feature>
<keyword evidence="15" id="KW-0902">Two-component regulatory system</keyword>
<evidence type="ECO:0000256" key="9">
    <source>
        <dbReference type="ARBA" id="ARBA00022741"/>
    </source>
</evidence>
<dbReference type="SUPFAM" id="SSF47384">
    <property type="entry name" value="Homodimeric domain of signal transducing histidine kinase"/>
    <property type="match status" value="1"/>
</dbReference>
<dbReference type="GO" id="GO:0004721">
    <property type="term" value="F:phosphoprotein phosphatase activity"/>
    <property type="evidence" value="ECO:0007669"/>
    <property type="project" value="UniProtKB-KW"/>
</dbReference>
<dbReference type="Gene3D" id="6.10.340.10">
    <property type="match status" value="1"/>
</dbReference>
<protein>
    <recommendedName>
        <fullName evidence="19">Signal transduction histidine-protein kinase/phosphatase MprB</fullName>
        <ecNumber evidence="5">2.7.13.3</ecNumber>
    </recommendedName>
    <alternativeName>
        <fullName evidence="20">Mycobacterial persistence regulator B</fullName>
    </alternativeName>
</protein>
<dbReference type="CDD" id="cd00082">
    <property type="entry name" value="HisKA"/>
    <property type="match status" value="1"/>
</dbReference>
<dbReference type="SMART" id="SM00388">
    <property type="entry name" value="HisKA"/>
    <property type="match status" value="1"/>
</dbReference>
<dbReference type="PROSITE" id="PS50885">
    <property type="entry name" value="HAMP"/>
    <property type="match status" value="1"/>
</dbReference>
<keyword evidence="24" id="KW-1185">Reference proteome</keyword>
<keyword evidence="13" id="KW-0460">Magnesium</keyword>
<keyword evidence="9" id="KW-0547">Nucleotide-binding</keyword>
<dbReference type="InterPro" id="IPR003661">
    <property type="entry name" value="HisK_dim/P_dom"/>
</dbReference>
<dbReference type="GO" id="GO:0000155">
    <property type="term" value="F:phosphorelay sensor kinase activity"/>
    <property type="evidence" value="ECO:0007669"/>
    <property type="project" value="InterPro"/>
</dbReference>
<evidence type="ECO:0000256" key="2">
    <source>
        <dbReference type="ARBA" id="ARBA00001936"/>
    </source>
</evidence>
<keyword evidence="16" id="KW-0346">Stress response</keyword>
<comment type="cofactor">
    <cofactor evidence="3">
        <name>Mg(2+)</name>
        <dbReference type="ChEBI" id="CHEBI:18420"/>
    </cofactor>
</comment>
<keyword evidence="17" id="KW-0843">Virulence</keyword>
<dbReference type="Pfam" id="PF02518">
    <property type="entry name" value="HATPase_c"/>
    <property type="match status" value="1"/>
</dbReference>
<reference evidence="23 24" key="1">
    <citation type="submission" date="2019-01" db="EMBL/GenBank/DDBJ databases">
        <authorList>
            <person name="Chen W.-M."/>
        </authorList>
    </citation>
    <scope>NUCLEOTIDE SEQUENCE [LARGE SCALE GENOMIC DNA]</scope>
    <source>
        <strain evidence="23 24">ICH-3</strain>
    </source>
</reference>
<name>A0A437JTZ0_9BURK</name>
<keyword evidence="7" id="KW-0597">Phosphoprotein</keyword>
<dbReference type="InterPro" id="IPR003594">
    <property type="entry name" value="HATPase_dom"/>
</dbReference>
<evidence type="ECO:0000256" key="10">
    <source>
        <dbReference type="ARBA" id="ARBA00022777"/>
    </source>
</evidence>
<dbReference type="PANTHER" id="PTHR44936:SF9">
    <property type="entry name" value="SENSOR PROTEIN CREC"/>
    <property type="match status" value="1"/>
</dbReference>
<keyword evidence="14" id="KW-0904">Protein phosphatase</keyword>
<dbReference type="Pfam" id="PF00512">
    <property type="entry name" value="HisKA"/>
    <property type="match status" value="1"/>
</dbReference>
<evidence type="ECO:0000256" key="5">
    <source>
        <dbReference type="ARBA" id="ARBA00012438"/>
    </source>
</evidence>
<keyword evidence="6" id="KW-0472">Membrane</keyword>
<dbReference type="PROSITE" id="PS50109">
    <property type="entry name" value="HIS_KIN"/>
    <property type="match status" value="1"/>
</dbReference>
<dbReference type="GO" id="GO:0005886">
    <property type="term" value="C:plasma membrane"/>
    <property type="evidence" value="ECO:0007669"/>
    <property type="project" value="UniProtKB-SubCell"/>
</dbReference>
<dbReference type="AlphaFoldDB" id="A0A437JTZ0"/>
<dbReference type="SMART" id="SM00304">
    <property type="entry name" value="HAMP"/>
    <property type="match status" value="1"/>
</dbReference>
<evidence type="ECO:0000256" key="1">
    <source>
        <dbReference type="ARBA" id="ARBA00000085"/>
    </source>
</evidence>
<dbReference type="Gene3D" id="3.30.565.10">
    <property type="entry name" value="Histidine kinase-like ATPase, C-terminal domain"/>
    <property type="match status" value="1"/>
</dbReference>
<evidence type="ECO:0000256" key="13">
    <source>
        <dbReference type="ARBA" id="ARBA00022842"/>
    </source>
</evidence>
<dbReference type="CDD" id="cd00075">
    <property type="entry name" value="HATPase"/>
    <property type="match status" value="1"/>
</dbReference>
<evidence type="ECO:0000256" key="8">
    <source>
        <dbReference type="ARBA" id="ARBA00022679"/>
    </source>
</evidence>
<dbReference type="OrthoDB" id="9804645at2"/>
<dbReference type="InterPro" id="IPR036890">
    <property type="entry name" value="HATPase_C_sf"/>
</dbReference>
<dbReference type="GO" id="GO:0005524">
    <property type="term" value="F:ATP binding"/>
    <property type="evidence" value="ECO:0007669"/>
    <property type="project" value="UniProtKB-KW"/>
</dbReference>
<dbReference type="InterPro" id="IPR050980">
    <property type="entry name" value="2C_sensor_his_kinase"/>
</dbReference>
<accession>A0A437JTZ0</accession>
<dbReference type="Proteomes" id="UP000288178">
    <property type="component" value="Unassembled WGS sequence"/>
</dbReference>
<dbReference type="InterPro" id="IPR036097">
    <property type="entry name" value="HisK_dim/P_sf"/>
</dbReference>
<evidence type="ECO:0000313" key="24">
    <source>
        <dbReference type="Proteomes" id="UP000288178"/>
    </source>
</evidence>
<evidence type="ECO:0000256" key="20">
    <source>
        <dbReference type="ARBA" id="ARBA00041776"/>
    </source>
</evidence>
<sequence length="462" mass="49744">MAFVGVAALLSAATLRGLGTLEQLLTQSRDGAARALQLSTAAERLGEQVTAMERAARQYLVLADPALERNFVAHAAEAQREVGLLSPVLPTALKTQWQDSLAALREQVREGADDTTLVDGFRALAALQQRMSEAARRHTEARNAALQQELEAGRLALGQQLLGTVALALTLALGFAWWLARPLQRVEQAIRGLGEDGLETPVHIRGPSDVQRIARRLDWLRQRLAETEADKARFLRHVSHDLKTPLAALKEGVSLLEDGTAGPLTDNQREIVRILHDHGALLQQRIEDLLRWNASAFAAQHVVRRPVELGALIQGLVDAQQLVWRAKSLRIVVQGVPLTAEVDGDLLGSALGNLLSNAIRFSPPGARVLIDVQRIGSGLRIEVTDAGPGVPADEQARVFEPFFRGRVQPVDGLPGTGIGLSIVAETVRAHGGQVSVLAPESTTAGATPGSRFRIDIPHALSD</sequence>
<dbReference type="InterPro" id="IPR004358">
    <property type="entry name" value="Sig_transdc_His_kin-like_C"/>
</dbReference>
<dbReference type="EMBL" id="SACT01000005">
    <property type="protein sequence ID" value="RVT50633.1"/>
    <property type="molecule type" value="Genomic_DNA"/>
</dbReference>
<proteinExistence type="predicted"/>
<evidence type="ECO:0000256" key="16">
    <source>
        <dbReference type="ARBA" id="ARBA00023016"/>
    </source>
</evidence>
<comment type="cofactor">
    <cofactor evidence="2">
        <name>Mn(2+)</name>
        <dbReference type="ChEBI" id="CHEBI:29035"/>
    </cofactor>
</comment>
<dbReference type="SUPFAM" id="SSF55874">
    <property type="entry name" value="ATPase domain of HSP90 chaperone/DNA topoisomerase II/histidine kinase"/>
    <property type="match status" value="1"/>
</dbReference>
<evidence type="ECO:0000256" key="7">
    <source>
        <dbReference type="ARBA" id="ARBA00022553"/>
    </source>
</evidence>
<evidence type="ECO:0000256" key="4">
    <source>
        <dbReference type="ARBA" id="ARBA00004651"/>
    </source>
</evidence>
<feature type="domain" description="Histidine kinase" evidence="21">
    <location>
        <begin position="237"/>
        <end position="460"/>
    </location>
</feature>
<keyword evidence="6" id="KW-1003">Cell membrane</keyword>
<evidence type="ECO:0000256" key="18">
    <source>
        <dbReference type="ARBA" id="ARBA00023211"/>
    </source>
</evidence>
<dbReference type="PANTHER" id="PTHR44936">
    <property type="entry name" value="SENSOR PROTEIN CREC"/>
    <property type="match status" value="1"/>
</dbReference>
<dbReference type="InterPro" id="IPR005467">
    <property type="entry name" value="His_kinase_dom"/>
</dbReference>
<organism evidence="23 24">
    <name type="scientific">Rubrivivax albus</name>
    <dbReference type="NCBI Taxonomy" id="2499835"/>
    <lineage>
        <taxon>Bacteria</taxon>
        <taxon>Pseudomonadati</taxon>
        <taxon>Pseudomonadota</taxon>
        <taxon>Betaproteobacteria</taxon>
        <taxon>Burkholderiales</taxon>
        <taxon>Sphaerotilaceae</taxon>
        <taxon>Rubrivivax</taxon>
    </lineage>
</organism>
<dbReference type="InterPro" id="IPR003660">
    <property type="entry name" value="HAMP_dom"/>
</dbReference>
<evidence type="ECO:0000256" key="19">
    <source>
        <dbReference type="ARBA" id="ARBA00040454"/>
    </source>
</evidence>
<gene>
    <name evidence="23" type="ORF">ENE75_15715</name>
</gene>
<dbReference type="Gene3D" id="1.10.287.130">
    <property type="match status" value="1"/>
</dbReference>
<keyword evidence="11" id="KW-0378">Hydrolase</keyword>
<evidence type="ECO:0000313" key="23">
    <source>
        <dbReference type="EMBL" id="RVT50633.1"/>
    </source>
</evidence>
<dbReference type="SMART" id="SM00387">
    <property type="entry name" value="HATPase_c"/>
    <property type="match status" value="1"/>
</dbReference>
<evidence type="ECO:0000256" key="12">
    <source>
        <dbReference type="ARBA" id="ARBA00022840"/>
    </source>
</evidence>
<dbReference type="PRINTS" id="PR00344">
    <property type="entry name" value="BCTRLSENSOR"/>
</dbReference>
<comment type="catalytic activity">
    <reaction evidence="1">
        <text>ATP + protein L-histidine = ADP + protein N-phospho-L-histidine.</text>
        <dbReference type="EC" id="2.7.13.3"/>
    </reaction>
</comment>
<evidence type="ECO:0000256" key="6">
    <source>
        <dbReference type="ARBA" id="ARBA00022475"/>
    </source>
</evidence>
<keyword evidence="12" id="KW-0067">ATP-binding</keyword>
<keyword evidence="10" id="KW-0418">Kinase</keyword>
<evidence type="ECO:0000259" key="22">
    <source>
        <dbReference type="PROSITE" id="PS50885"/>
    </source>
</evidence>
<comment type="caution">
    <text evidence="23">The sequence shown here is derived from an EMBL/GenBank/DDBJ whole genome shotgun (WGS) entry which is preliminary data.</text>
</comment>
<dbReference type="EC" id="2.7.13.3" evidence="5"/>
<evidence type="ECO:0000259" key="21">
    <source>
        <dbReference type="PROSITE" id="PS50109"/>
    </source>
</evidence>
<keyword evidence="18" id="KW-0464">Manganese</keyword>
<evidence type="ECO:0000256" key="14">
    <source>
        <dbReference type="ARBA" id="ARBA00022912"/>
    </source>
</evidence>
<comment type="subcellular location">
    <subcellularLocation>
        <location evidence="4">Cell membrane</location>
        <topology evidence="4">Multi-pass membrane protein</topology>
    </subcellularLocation>
</comment>
<evidence type="ECO:0000256" key="15">
    <source>
        <dbReference type="ARBA" id="ARBA00023012"/>
    </source>
</evidence>
<evidence type="ECO:0000256" key="17">
    <source>
        <dbReference type="ARBA" id="ARBA00023026"/>
    </source>
</evidence>
<evidence type="ECO:0000256" key="11">
    <source>
        <dbReference type="ARBA" id="ARBA00022801"/>
    </source>
</evidence>
<evidence type="ECO:0000256" key="3">
    <source>
        <dbReference type="ARBA" id="ARBA00001946"/>
    </source>
</evidence>